<organism evidence="1 2">
    <name type="scientific">Linum tenue</name>
    <dbReference type="NCBI Taxonomy" id="586396"/>
    <lineage>
        <taxon>Eukaryota</taxon>
        <taxon>Viridiplantae</taxon>
        <taxon>Streptophyta</taxon>
        <taxon>Embryophyta</taxon>
        <taxon>Tracheophyta</taxon>
        <taxon>Spermatophyta</taxon>
        <taxon>Magnoliopsida</taxon>
        <taxon>eudicotyledons</taxon>
        <taxon>Gunneridae</taxon>
        <taxon>Pentapetalae</taxon>
        <taxon>rosids</taxon>
        <taxon>fabids</taxon>
        <taxon>Malpighiales</taxon>
        <taxon>Linaceae</taxon>
        <taxon>Linum</taxon>
    </lineage>
</organism>
<evidence type="ECO:0000313" key="2">
    <source>
        <dbReference type="Proteomes" id="UP001154282"/>
    </source>
</evidence>
<proteinExistence type="predicted"/>
<evidence type="ECO:0000313" key="1">
    <source>
        <dbReference type="EMBL" id="CAI0446821.1"/>
    </source>
</evidence>
<comment type="caution">
    <text evidence="1">The sequence shown here is derived from an EMBL/GenBank/DDBJ whole genome shotgun (WGS) entry which is preliminary data.</text>
</comment>
<sequence>MLSSKKMVVHAFWYLKGCNDSLAKLNAKVKRMNRKIQIIFPKKEKMIIAMEKGVKPVECFSLGPPLSTCQYCAAVMWKEESTSRSRKSGSSKF</sequence>
<feature type="non-terminal residue" evidence="1">
    <location>
        <position position="93"/>
    </location>
</feature>
<accession>A0AAV0ML32</accession>
<keyword evidence="2" id="KW-1185">Reference proteome</keyword>
<reference evidence="1" key="1">
    <citation type="submission" date="2022-08" db="EMBL/GenBank/DDBJ databases">
        <authorList>
            <person name="Gutierrez-Valencia J."/>
        </authorList>
    </citation>
    <scope>NUCLEOTIDE SEQUENCE</scope>
</reference>
<protein>
    <submittedName>
        <fullName evidence="1">Uncharacterized protein</fullName>
    </submittedName>
</protein>
<dbReference type="Proteomes" id="UP001154282">
    <property type="component" value="Unassembled WGS sequence"/>
</dbReference>
<dbReference type="EMBL" id="CAMGYJ010000007">
    <property type="protein sequence ID" value="CAI0446821.1"/>
    <property type="molecule type" value="Genomic_DNA"/>
</dbReference>
<gene>
    <name evidence="1" type="ORF">LITE_LOCUS29165</name>
</gene>
<dbReference type="AlphaFoldDB" id="A0AAV0ML32"/>
<name>A0AAV0ML32_9ROSI</name>